<evidence type="ECO:0000256" key="1">
    <source>
        <dbReference type="ARBA" id="ARBA00023015"/>
    </source>
</evidence>
<dbReference type="EMBL" id="CAGS01000137">
    <property type="protein sequence ID" value="CCF83331.1"/>
    <property type="molecule type" value="Genomic_DNA"/>
</dbReference>
<evidence type="ECO:0000256" key="3">
    <source>
        <dbReference type="ARBA" id="ARBA00023163"/>
    </source>
</evidence>
<protein>
    <recommendedName>
        <fullName evidence="4">HTH cro/C1-type domain-containing protein</fullName>
    </recommendedName>
</protein>
<dbReference type="InterPro" id="IPR001387">
    <property type="entry name" value="Cro/C1-type_HTH"/>
</dbReference>
<dbReference type="InterPro" id="IPR010982">
    <property type="entry name" value="Lambda_DNA-bd_dom_sf"/>
</dbReference>
<keyword evidence="3" id="KW-0804">Transcription</keyword>
<dbReference type="RefSeq" id="WP_008476389.1">
    <property type="nucleotide sequence ID" value="NZ_CAGS01000137.1"/>
</dbReference>
<accession>I4EF69</accession>
<dbReference type="GO" id="GO:0005829">
    <property type="term" value="C:cytosol"/>
    <property type="evidence" value="ECO:0007669"/>
    <property type="project" value="TreeGrafter"/>
</dbReference>
<proteinExistence type="predicted"/>
<dbReference type="PROSITE" id="PS50943">
    <property type="entry name" value="HTH_CROC1"/>
    <property type="match status" value="1"/>
</dbReference>
<gene>
    <name evidence="5" type="ORF">NITHO_2210026</name>
</gene>
<evidence type="ECO:0000313" key="5">
    <source>
        <dbReference type="EMBL" id="CCF83331.1"/>
    </source>
</evidence>
<dbReference type="PANTHER" id="PTHR46797">
    <property type="entry name" value="HTH-TYPE TRANSCRIPTIONAL REGULATOR"/>
    <property type="match status" value="1"/>
</dbReference>
<dbReference type="InterPro" id="IPR050807">
    <property type="entry name" value="TransReg_Diox_bact_type"/>
</dbReference>
<evidence type="ECO:0000256" key="2">
    <source>
        <dbReference type="ARBA" id="ARBA00023125"/>
    </source>
</evidence>
<evidence type="ECO:0000313" key="6">
    <source>
        <dbReference type="Proteomes" id="UP000004221"/>
    </source>
</evidence>
<dbReference type="Gene3D" id="1.10.260.40">
    <property type="entry name" value="lambda repressor-like DNA-binding domains"/>
    <property type="match status" value="1"/>
</dbReference>
<name>I4EF69_9BACT</name>
<dbReference type="GO" id="GO:0003700">
    <property type="term" value="F:DNA-binding transcription factor activity"/>
    <property type="evidence" value="ECO:0007669"/>
    <property type="project" value="TreeGrafter"/>
</dbReference>
<sequence length="75" mass="8505">MRTVDLNQRLGQNLRKYRTAMGLSQEAFADLCGLHRTYIGAVERGERNVTLATLFKLSAALNIDPLDLLREPCER</sequence>
<comment type="caution">
    <text evidence="5">The sequence shown here is derived from an EMBL/GenBank/DDBJ whole genome shotgun (WGS) entry which is preliminary data.</text>
</comment>
<organism evidence="5 6">
    <name type="scientific">Nitrolancea hollandica Lb</name>
    <dbReference type="NCBI Taxonomy" id="1129897"/>
    <lineage>
        <taxon>Bacteria</taxon>
        <taxon>Pseudomonadati</taxon>
        <taxon>Thermomicrobiota</taxon>
        <taxon>Thermomicrobia</taxon>
        <taxon>Sphaerobacterales</taxon>
        <taxon>Sphaerobacterineae</taxon>
        <taxon>Sphaerobacteraceae</taxon>
        <taxon>Nitrolancea</taxon>
    </lineage>
</organism>
<keyword evidence="6" id="KW-1185">Reference proteome</keyword>
<dbReference type="AlphaFoldDB" id="I4EF69"/>
<dbReference type="CDD" id="cd00093">
    <property type="entry name" value="HTH_XRE"/>
    <property type="match status" value="1"/>
</dbReference>
<keyword evidence="1" id="KW-0805">Transcription regulation</keyword>
<dbReference type="GO" id="GO:0003677">
    <property type="term" value="F:DNA binding"/>
    <property type="evidence" value="ECO:0007669"/>
    <property type="project" value="UniProtKB-KW"/>
</dbReference>
<dbReference type="SUPFAM" id="SSF47413">
    <property type="entry name" value="lambda repressor-like DNA-binding domains"/>
    <property type="match status" value="1"/>
</dbReference>
<dbReference type="PANTHER" id="PTHR46797:SF23">
    <property type="entry name" value="HTH-TYPE TRANSCRIPTIONAL REGULATOR SUTR"/>
    <property type="match status" value="1"/>
</dbReference>
<dbReference type="OrthoDB" id="9814553at2"/>
<dbReference type="Proteomes" id="UP000004221">
    <property type="component" value="Unassembled WGS sequence"/>
</dbReference>
<dbReference type="SMART" id="SM00530">
    <property type="entry name" value="HTH_XRE"/>
    <property type="match status" value="1"/>
</dbReference>
<dbReference type="Pfam" id="PF01381">
    <property type="entry name" value="HTH_3"/>
    <property type="match status" value="1"/>
</dbReference>
<reference evidence="5 6" key="1">
    <citation type="journal article" date="2012" name="ISME J.">
        <title>Nitrification expanded: discovery, physiology and genomics of a nitrite-oxidizing bacterium from the phylum Chloroflexi.</title>
        <authorList>
            <person name="Sorokin D.Y."/>
            <person name="Lucker S."/>
            <person name="Vejmelkova D."/>
            <person name="Kostrikina N.A."/>
            <person name="Kleerebezem R."/>
            <person name="Rijpstra W.I."/>
            <person name="Damste J.S."/>
            <person name="Le Paslier D."/>
            <person name="Muyzer G."/>
            <person name="Wagner M."/>
            <person name="van Loosdrecht M.C."/>
            <person name="Daims H."/>
        </authorList>
    </citation>
    <scope>NUCLEOTIDE SEQUENCE [LARGE SCALE GENOMIC DNA]</scope>
    <source>
        <strain evidence="6">none</strain>
    </source>
</reference>
<keyword evidence="2" id="KW-0238">DNA-binding</keyword>
<dbReference type="REBASE" id="60386">
    <property type="entry name" value="C.NhoORF2210028P"/>
</dbReference>
<feature type="domain" description="HTH cro/C1-type" evidence="4">
    <location>
        <begin position="14"/>
        <end position="68"/>
    </location>
</feature>
<evidence type="ECO:0000259" key="4">
    <source>
        <dbReference type="PROSITE" id="PS50943"/>
    </source>
</evidence>